<evidence type="ECO:0000313" key="1">
    <source>
        <dbReference type="EMBL" id="CAH1109072.1"/>
    </source>
</evidence>
<dbReference type="Proteomes" id="UP001153636">
    <property type="component" value="Chromosome 3"/>
</dbReference>
<name>A0A9P0GH68_9CUCU</name>
<keyword evidence="2" id="KW-1185">Reference proteome</keyword>
<proteinExistence type="predicted"/>
<gene>
    <name evidence="1" type="ORF">PSYICH_LOCUS8758</name>
</gene>
<accession>A0A9P0GH68</accession>
<dbReference type="AlphaFoldDB" id="A0A9P0GH68"/>
<dbReference type="OrthoDB" id="6776719at2759"/>
<organism evidence="1 2">
    <name type="scientific">Psylliodes chrysocephalus</name>
    <dbReference type="NCBI Taxonomy" id="3402493"/>
    <lineage>
        <taxon>Eukaryota</taxon>
        <taxon>Metazoa</taxon>
        <taxon>Ecdysozoa</taxon>
        <taxon>Arthropoda</taxon>
        <taxon>Hexapoda</taxon>
        <taxon>Insecta</taxon>
        <taxon>Pterygota</taxon>
        <taxon>Neoptera</taxon>
        <taxon>Endopterygota</taxon>
        <taxon>Coleoptera</taxon>
        <taxon>Polyphaga</taxon>
        <taxon>Cucujiformia</taxon>
        <taxon>Chrysomeloidea</taxon>
        <taxon>Chrysomelidae</taxon>
        <taxon>Galerucinae</taxon>
        <taxon>Alticini</taxon>
        <taxon>Psylliodes</taxon>
    </lineage>
</organism>
<protein>
    <submittedName>
        <fullName evidence="1">Uncharacterized protein</fullName>
    </submittedName>
</protein>
<dbReference type="EMBL" id="OV651815">
    <property type="protein sequence ID" value="CAH1109072.1"/>
    <property type="molecule type" value="Genomic_DNA"/>
</dbReference>
<evidence type="ECO:0000313" key="2">
    <source>
        <dbReference type="Proteomes" id="UP001153636"/>
    </source>
</evidence>
<reference evidence="1" key="1">
    <citation type="submission" date="2022-01" db="EMBL/GenBank/DDBJ databases">
        <authorList>
            <person name="King R."/>
        </authorList>
    </citation>
    <scope>NUCLEOTIDE SEQUENCE</scope>
</reference>
<sequence length="135" mass="15890">MDQVGGDGKKIKIRSSEAIRQARWMARAIYSLKIDLYKSQFKISANDKRVLPDVCLFITVIYVKPWLQCNLTVNAPNQDLCFLKRLKEYEPVDKLISKAALNKFTQHPWYFSEEIAPFYHSLMMKLMNKPRNILY</sequence>